<dbReference type="GO" id="GO:0005886">
    <property type="term" value="C:plasma membrane"/>
    <property type="evidence" value="ECO:0007669"/>
    <property type="project" value="UniProtKB-SubCell"/>
</dbReference>
<keyword evidence="3" id="KW-0997">Cell inner membrane</keyword>
<evidence type="ECO:0000256" key="7">
    <source>
        <dbReference type="HAMAP-Rule" id="MF_00672"/>
    </source>
</evidence>
<keyword evidence="5 7" id="KW-1133">Transmembrane helix</keyword>
<dbReference type="EMBL" id="SNYM01000017">
    <property type="protein sequence ID" value="TDQ45816.1"/>
    <property type="molecule type" value="Genomic_DNA"/>
</dbReference>
<comment type="caution">
    <text evidence="8">The sequence shown here is derived from an EMBL/GenBank/DDBJ whole genome shotgun (WGS) entry which is preliminary data.</text>
</comment>
<keyword evidence="4 7" id="KW-0812">Transmembrane</keyword>
<gene>
    <name evidence="8" type="ORF">EV696_11749</name>
</gene>
<evidence type="ECO:0000256" key="2">
    <source>
        <dbReference type="ARBA" id="ARBA00022475"/>
    </source>
</evidence>
<sequence length="403" mass="45256">MVSEVSWQLRRDWFVGMIRFVFRRFGQDRCQAVAANLTITSLLALVPLFTVIAGMFNLLPGMQSAQKALGDFLFTHFLPTSGTTLQKHLEEFVDRAGQLQFAGFVFLFVTALLLMNTIDKALNEIWGSLPSRRLGRKWLVYWALLTAGPILIGSGLAVSSYLFSLPYFSDAATFAGGGLLRLVPPALTIVGFWLLYMWVPNRNIVYWHALISATVAALLFELSKRAFGYYISSVPTYEVIFGAMAVLPILVIWVYLSWAIILFGAELCHAIGSFKLSTGRITDPFIVAVRLIGDVLAAQSRGRLVKEEDLLSRAESENAEVVFTALEERGWLGRVREEEICFARDPELASLYDMRAEFPWRMPNAKDVAKELGIEHPMAKELIALEKSLKETMKVPVKELLKF</sequence>
<comment type="subcellular location">
    <subcellularLocation>
        <location evidence="1 7">Cell membrane</location>
        <topology evidence="1 7">Multi-pass membrane protein</topology>
    </subcellularLocation>
</comment>
<dbReference type="AlphaFoldDB" id="A0A4R6UID1"/>
<evidence type="ECO:0000313" key="8">
    <source>
        <dbReference type="EMBL" id="TDQ45816.1"/>
    </source>
</evidence>
<dbReference type="NCBIfam" id="TIGR00765">
    <property type="entry name" value="yihY_not_rbn"/>
    <property type="match status" value="1"/>
</dbReference>
<accession>A0A4R6UID1</accession>
<feature type="transmembrane region" description="Helical" evidence="7">
    <location>
        <begin position="99"/>
        <end position="118"/>
    </location>
</feature>
<dbReference type="PANTHER" id="PTHR30213:SF0">
    <property type="entry name" value="UPF0761 MEMBRANE PROTEIN YIHY"/>
    <property type="match status" value="1"/>
</dbReference>
<keyword evidence="9" id="KW-1185">Reference proteome</keyword>
<feature type="transmembrane region" description="Helical" evidence="7">
    <location>
        <begin position="33"/>
        <end position="56"/>
    </location>
</feature>
<dbReference type="HAMAP" id="MF_00672">
    <property type="entry name" value="UPF0761"/>
    <property type="match status" value="1"/>
</dbReference>
<comment type="similarity">
    <text evidence="7">Belongs to the UPF0761 family.</text>
</comment>
<feature type="transmembrane region" description="Helical" evidence="7">
    <location>
        <begin position="182"/>
        <end position="199"/>
    </location>
</feature>
<evidence type="ECO:0000256" key="1">
    <source>
        <dbReference type="ARBA" id="ARBA00004651"/>
    </source>
</evidence>
<evidence type="ECO:0000313" key="9">
    <source>
        <dbReference type="Proteomes" id="UP000295375"/>
    </source>
</evidence>
<dbReference type="PANTHER" id="PTHR30213">
    <property type="entry name" value="INNER MEMBRANE PROTEIN YHJD"/>
    <property type="match status" value="1"/>
</dbReference>
<organism evidence="8 9">
    <name type="scientific">Permianibacter aggregans</name>
    <dbReference type="NCBI Taxonomy" id="1510150"/>
    <lineage>
        <taxon>Bacteria</taxon>
        <taxon>Pseudomonadati</taxon>
        <taxon>Pseudomonadota</taxon>
        <taxon>Gammaproteobacteria</taxon>
        <taxon>Pseudomonadales</taxon>
        <taxon>Pseudomonadaceae</taxon>
        <taxon>Permianibacter</taxon>
    </lineage>
</organism>
<keyword evidence="2 7" id="KW-1003">Cell membrane</keyword>
<feature type="transmembrane region" description="Helical" evidence="7">
    <location>
        <begin position="139"/>
        <end position="162"/>
    </location>
</feature>
<feature type="transmembrane region" description="Helical" evidence="7">
    <location>
        <begin position="240"/>
        <end position="265"/>
    </location>
</feature>
<dbReference type="Pfam" id="PF03631">
    <property type="entry name" value="Virul_fac_BrkB"/>
    <property type="match status" value="1"/>
</dbReference>
<dbReference type="InterPro" id="IPR017039">
    <property type="entry name" value="Virul_fac_BrkB"/>
</dbReference>
<name>A0A4R6UID1_9GAMM</name>
<feature type="transmembrane region" description="Helical" evidence="7">
    <location>
        <begin position="204"/>
        <end position="220"/>
    </location>
</feature>
<evidence type="ECO:0000256" key="5">
    <source>
        <dbReference type="ARBA" id="ARBA00022989"/>
    </source>
</evidence>
<protein>
    <recommendedName>
        <fullName evidence="7">UPF0761 membrane protein EV696_11749</fullName>
    </recommendedName>
</protein>
<dbReference type="Proteomes" id="UP000295375">
    <property type="component" value="Unassembled WGS sequence"/>
</dbReference>
<dbReference type="OrthoDB" id="9808671at2"/>
<proteinExistence type="inferred from homology"/>
<evidence type="ECO:0000256" key="4">
    <source>
        <dbReference type="ARBA" id="ARBA00022692"/>
    </source>
</evidence>
<evidence type="ECO:0000256" key="6">
    <source>
        <dbReference type="ARBA" id="ARBA00023136"/>
    </source>
</evidence>
<reference evidence="8 9" key="1">
    <citation type="submission" date="2019-03" db="EMBL/GenBank/DDBJ databases">
        <title>Genomic Encyclopedia of Type Strains, Phase IV (KMG-IV): sequencing the most valuable type-strain genomes for metagenomic binning, comparative biology and taxonomic classification.</title>
        <authorList>
            <person name="Goeker M."/>
        </authorList>
    </citation>
    <scope>NUCLEOTIDE SEQUENCE [LARGE SCALE GENOMIC DNA]</scope>
    <source>
        <strain evidence="8 9">DSM 103792</strain>
    </source>
</reference>
<dbReference type="InterPro" id="IPR023679">
    <property type="entry name" value="UPF0761_bac"/>
</dbReference>
<evidence type="ECO:0000256" key="3">
    <source>
        <dbReference type="ARBA" id="ARBA00022519"/>
    </source>
</evidence>
<keyword evidence="6 7" id="KW-0472">Membrane</keyword>